<evidence type="ECO:0000256" key="2">
    <source>
        <dbReference type="SAM" id="SignalP"/>
    </source>
</evidence>
<feature type="compositionally biased region" description="Polar residues" evidence="1">
    <location>
        <begin position="34"/>
        <end position="52"/>
    </location>
</feature>
<feature type="chain" id="PRO_5011546591" evidence="2">
    <location>
        <begin position="20"/>
        <end position="119"/>
    </location>
</feature>
<name>A0A1G9Q8L1_9SPHI</name>
<keyword evidence="2" id="KW-0732">Signal</keyword>
<evidence type="ECO:0000313" key="3">
    <source>
        <dbReference type="EMBL" id="SDM07289.1"/>
    </source>
</evidence>
<protein>
    <submittedName>
        <fullName evidence="3">Uncharacterized protein</fullName>
    </submittedName>
</protein>
<dbReference type="RefSeq" id="WP_090701613.1">
    <property type="nucleotide sequence ID" value="NZ_FNHH01000005.1"/>
</dbReference>
<feature type="region of interest" description="Disordered" evidence="1">
    <location>
        <begin position="34"/>
        <end position="107"/>
    </location>
</feature>
<dbReference type="EMBL" id="FNHH01000005">
    <property type="protein sequence ID" value="SDM07289.1"/>
    <property type="molecule type" value="Genomic_DNA"/>
</dbReference>
<evidence type="ECO:0000256" key="1">
    <source>
        <dbReference type="SAM" id="MobiDB-lite"/>
    </source>
</evidence>
<dbReference type="AlphaFoldDB" id="A0A1G9Q8L1"/>
<dbReference type="Proteomes" id="UP000199226">
    <property type="component" value="Unassembled WGS sequence"/>
</dbReference>
<feature type="compositionally biased region" description="Gly residues" evidence="1">
    <location>
        <begin position="79"/>
        <end position="88"/>
    </location>
</feature>
<feature type="signal peptide" evidence="2">
    <location>
        <begin position="1"/>
        <end position="19"/>
    </location>
</feature>
<reference evidence="4" key="1">
    <citation type="submission" date="2016-10" db="EMBL/GenBank/DDBJ databases">
        <authorList>
            <person name="Varghese N."/>
            <person name="Submissions S."/>
        </authorList>
    </citation>
    <scope>NUCLEOTIDE SEQUENCE [LARGE SCALE GENOMIC DNA]</scope>
    <source>
        <strain evidence="4">DSM 24536</strain>
    </source>
</reference>
<proteinExistence type="predicted"/>
<evidence type="ECO:0000313" key="4">
    <source>
        <dbReference type="Proteomes" id="UP000199226"/>
    </source>
</evidence>
<gene>
    <name evidence="3" type="ORF">SAMN05421813_105163</name>
</gene>
<organism evidence="3 4">
    <name type="scientific">Daejeonella rubra</name>
    <dbReference type="NCBI Taxonomy" id="990371"/>
    <lineage>
        <taxon>Bacteria</taxon>
        <taxon>Pseudomonadati</taxon>
        <taxon>Bacteroidota</taxon>
        <taxon>Sphingobacteriia</taxon>
        <taxon>Sphingobacteriales</taxon>
        <taxon>Sphingobacteriaceae</taxon>
        <taxon>Daejeonella</taxon>
    </lineage>
</organism>
<accession>A0A1G9Q8L1</accession>
<sequence>MKKQLLLAAALLFTVSAYSQISPEHGTKVRTMARTGTESNGTAVSTVATDGSQAPVKSRGGKTDRMKGKEGCSTSGKTRGAGMGGGVRTGVRPNSGAGSKLSRPNIGINNRINIGARNL</sequence>
<keyword evidence="4" id="KW-1185">Reference proteome</keyword>
<dbReference type="STRING" id="990371.SAMN05421813_105163"/>
<feature type="compositionally biased region" description="Basic and acidic residues" evidence="1">
    <location>
        <begin position="61"/>
        <end position="70"/>
    </location>
</feature>